<accession>A0A9Q0YIX4</accession>
<feature type="domain" description="Death" evidence="2">
    <location>
        <begin position="49"/>
        <end position="132"/>
    </location>
</feature>
<dbReference type="InterPro" id="IPR000488">
    <property type="entry name" value="Death_dom"/>
</dbReference>
<evidence type="ECO:0000313" key="3">
    <source>
        <dbReference type="EMBL" id="KAJ8023318.1"/>
    </source>
</evidence>
<comment type="caution">
    <text evidence="3">The sequence shown here is derived from an EMBL/GenBank/DDBJ whole genome shotgun (WGS) entry which is preliminary data.</text>
</comment>
<dbReference type="Proteomes" id="UP001152320">
    <property type="component" value="Chromosome 19"/>
</dbReference>
<gene>
    <name evidence="3" type="ORF">HOLleu_35704</name>
</gene>
<dbReference type="InterPro" id="IPR011029">
    <property type="entry name" value="DEATH-like_dom_sf"/>
</dbReference>
<dbReference type="OrthoDB" id="5966590at2759"/>
<dbReference type="EMBL" id="JAIZAY010000019">
    <property type="protein sequence ID" value="KAJ8023318.1"/>
    <property type="molecule type" value="Genomic_DNA"/>
</dbReference>
<dbReference type="Pfam" id="PF00531">
    <property type="entry name" value="Death"/>
    <property type="match status" value="1"/>
</dbReference>
<sequence>MGVKVKYKDLTPEKITGKTSWEEHQLSLELDNLRKNIKELDEKKRRQITDELILNVSKKISTEWRILGGKLQLTDQHLNHIKADNNNSLDRNFAMLKKWKEKNASAATFTVLMEALRSVERTDVAEYVEKYLENYEGKVKPMGAHSELTTIKCIDRIERASEKTN</sequence>
<dbReference type="InterPro" id="IPR016729">
    <property type="entry name" value="FADD"/>
</dbReference>
<dbReference type="Gene3D" id="1.10.533.10">
    <property type="entry name" value="Death Domain, Fas"/>
    <property type="match status" value="1"/>
</dbReference>
<evidence type="ECO:0000256" key="1">
    <source>
        <dbReference type="SAM" id="Coils"/>
    </source>
</evidence>
<evidence type="ECO:0000313" key="4">
    <source>
        <dbReference type="Proteomes" id="UP001152320"/>
    </source>
</evidence>
<evidence type="ECO:0000259" key="2">
    <source>
        <dbReference type="PROSITE" id="PS50017"/>
    </source>
</evidence>
<dbReference type="PANTHER" id="PTHR15077">
    <property type="entry name" value="FAS-ASSOCIATING DEATH DOMAIN-CONTAINING PROTEIN FADD"/>
    <property type="match status" value="1"/>
</dbReference>
<organism evidence="3 4">
    <name type="scientific">Holothuria leucospilota</name>
    <name type="common">Black long sea cucumber</name>
    <name type="synonym">Mertensiothuria leucospilota</name>
    <dbReference type="NCBI Taxonomy" id="206669"/>
    <lineage>
        <taxon>Eukaryota</taxon>
        <taxon>Metazoa</taxon>
        <taxon>Echinodermata</taxon>
        <taxon>Eleutherozoa</taxon>
        <taxon>Echinozoa</taxon>
        <taxon>Holothuroidea</taxon>
        <taxon>Aspidochirotacea</taxon>
        <taxon>Aspidochirotida</taxon>
        <taxon>Holothuriidae</taxon>
        <taxon>Holothuria</taxon>
    </lineage>
</organism>
<keyword evidence="4" id="KW-1185">Reference proteome</keyword>
<keyword evidence="1" id="KW-0175">Coiled coil</keyword>
<protein>
    <submittedName>
        <fullName evidence="3">Ankyrin-2</fullName>
    </submittedName>
</protein>
<reference evidence="3" key="1">
    <citation type="submission" date="2021-10" db="EMBL/GenBank/DDBJ databases">
        <title>Tropical sea cucumber genome reveals ecological adaptation and Cuvierian tubules defense mechanism.</title>
        <authorList>
            <person name="Chen T."/>
        </authorList>
    </citation>
    <scope>NUCLEOTIDE SEQUENCE</scope>
    <source>
        <strain evidence="3">Nanhai2018</strain>
        <tissue evidence="3">Muscle</tissue>
    </source>
</reference>
<name>A0A9Q0YIX4_HOLLE</name>
<dbReference type="SUPFAM" id="SSF47986">
    <property type="entry name" value="DEATH domain"/>
    <property type="match status" value="1"/>
</dbReference>
<dbReference type="GO" id="GO:0007165">
    <property type="term" value="P:signal transduction"/>
    <property type="evidence" value="ECO:0007669"/>
    <property type="project" value="InterPro"/>
</dbReference>
<dbReference type="SMART" id="SM00005">
    <property type="entry name" value="DEATH"/>
    <property type="match status" value="1"/>
</dbReference>
<feature type="coiled-coil region" evidence="1">
    <location>
        <begin position="23"/>
        <end position="50"/>
    </location>
</feature>
<dbReference type="PROSITE" id="PS50017">
    <property type="entry name" value="DEATH_DOMAIN"/>
    <property type="match status" value="1"/>
</dbReference>
<dbReference type="CDD" id="cd01670">
    <property type="entry name" value="Death"/>
    <property type="match status" value="1"/>
</dbReference>
<proteinExistence type="predicted"/>
<dbReference type="AlphaFoldDB" id="A0A9Q0YIX4"/>